<evidence type="ECO:0000313" key="2">
    <source>
        <dbReference type="EMBL" id="MCH6170209.1"/>
    </source>
</evidence>
<dbReference type="EMBL" id="JAKXMK010000031">
    <property type="protein sequence ID" value="MCH6170209.1"/>
    <property type="molecule type" value="Genomic_DNA"/>
</dbReference>
<dbReference type="RefSeq" id="WP_241041022.1">
    <property type="nucleotide sequence ID" value="NZ_BAAAJF010000063.1"/>
</dbReference>
<evidence type="ECO:0000259" key="1">
    <source>
        <dbReference type="PROSITE" id="PS51186"/>
    </source>
</evidence>
<dbReference type="PANTHER" id="PTHR43792">
    <property type="entry name" value="GNAT FAMILY, PUTATIVE (AFU_ORTHOLOGUE AFUA_3G00765)-RELATED-RELATED"/>
    <property type="match status" value="1"/>
</dbReference>
<gene>
    <name evidence="2" type="ORF">MMF94_31290</name>
</gene>
<dbReference type="PANTHER" id="PTHR43792:SF1">
    <property type="entry name" value="N-ACETYLTRANSFERASE DOMAIN-CONTAINING PROTEIN"/>
    <property type="match status" value="1"/>
</dbReference>
<keyword evidence="3" id="KW-1185">Reference proteome</keyword>
<protein>
    <submittedName>
        <fullName evidence="2">GNAT family N-acetyltransferase</fullName>
    </submittedName>
</protein>
<reference evidence="2 3" key="1">
    <citation type="submission" date="2022-03" db="EMBL/GenBank/DDBJ databases">
        <title>Pseudonocardia alaer sp. nov., a novel actinomycete isolated from reed forest soil.</title>
        <authorList>
            <person name="Wang L."/>
        </authorList>
    </citation>
    <scope>NUCLEOTIDE SEQUENCE [LARGE SCALE GENOMIC DNA]</scope>
    <source>
        <strain evidence="2 3">Y-16303</strain>
    </source>
</reference>
<organism evidence="2 3">
    <name type="scientific">Pseudonocardia alaniniphila</name>
    <dbReference type="NCBI Taxonomy" id="75291"/>
    <lineage>
        <taxon>Bacteria</taxon>
        <taxon>Bacillati</taxon>
        <taxon>Actinomycetota</taxon>
        <taxon>Actinomycetes</taxon>
        <taxon>Pseudonocardiales</taxon>
        <taxon>Pseudonocardiaceae</taxon>
        <taxon>Pseudonocardia</taxon>
    </lineage>
</organism>
<dbReference type="SUPFAM" id="SSF55729">
    <property type="entry name" value="Acyl-CoA N-acyltransferases (Nat)"/>
    <property type="match status" value="1"/>
</dbReference>
<name>A0ABS9TNU2_9PSEU</name>
<comment type="caution">
    <text evidence="2">The sequence shown here is derived from an EMBL/GenBank/DDBJ whole genome shotgun (WGS) entry which is preliminary data.</text>
</comment>
<feature type="domain" description="N-acetyltransferase" evidence="1">
    <location>
        <begin position="21"/>
        <end position="179"/>
    </location>
</feature>
<dbReference type="Proteomes" id="UP001299970">
    <property type="component" value="Unassembled WGS sequence"/>
</dbReference>
<dbReference type="InterPro" id="IPR000182">
    <property type="entry name" value="GNAT_dom"/>
</dbReference>
<evidence type="ECO:0000313" key="3">
    <source>
        <dbReference type="Proteomes" id="UP001299970"/>
    </source>
</evidence>
<dbReference type="Pfam" id="PF13302">
    <property type="entry name" value="Acetyltransf_3"/>
    <property type="match status" value="1"/>
</dbReference>
<dbReference type="InterPro" id="IPR016181">
    <property type="entry name" value="Acyl_CoA_acyltransferase"/>
</dbReference>
<dbReference type="PROSITE" id="PS51186">
    <property type="entry name" value="GNAT"/>
    <property type="match status" value="1"/>
</dbReference>
<accession>A0ABS9TNU2</accession>
<dbReference type="Gene3D" id="3.40.630.30">
    <property type="match status" value="1"/>
</dbReference>
<sequence length="184" mass="20381">MNSAPHQGESNPRTVLTTPRLILREMTSADLDHMAALLGDPEVMRYYPAPKSRDEAQAWIDWNQRLYCQRGFGLWAVIVRATSEFAGDCGLTPQRVDGAEEIEVGYHIRADLQGNGYATEAATACRDFARDVLGLRRLIAIIDPAKIPSQRVAANLGLSEEKRTTVHGGRRVIYTATICPQCRA</sequence>
<proteinExistence type="predicted"/>
<dbReference type="InterPro" id="IPR051531">
    <property type="entry name" value="N-acetyltransferase"/>
</dbReference>